<gene>
    <name evidence="1" type="ORF">FYJ60_02410</name>
</gene>
<protein>
    <submittedName>
        <fullName evidence="1">Uncharacterized protein</fullName>
    </submittedName>
</protein>
<accession>A0A7X2P6Y1</accession>
<keyword evidence="2" id="KW-1185">Reference proteome</keyword>
<evidence type="ECO:0000313" key="1">
    <source>
        <dbReference type="EMBL" id="MST81185.1"/>
    </source>
</evidence>
<proteinExistence type="predicted"/>
<dbReference type="EMBL" id="VUMV01000001">
    <property type="protein sequence ID" value="MST81185.1"/>
    <property type="molecule type" value="Genomic_DNA"/>
</dbReference>
<dbReference type="Proteomes" id="UP000466864">
    <property type="component" value="Unassembled WGS sequence"/>
</dbReference>
<organism evidence="1 2">
    <name type="scientific">Bilifractor porci</name>
    <dbReference type="NCBI Taxonomy" id="2606636"/>
    <lineage>
        <taxon>Bacteria</taxon>
        <taxon>Bacillati</taxon>
        <taxon>Bacillota</taxon>
        <taxon>Clostridia</taxon>
        <taxon>Lachnospirales</taxon>
        <taxon>Lachnospiraceae</taxon>
        <taxon>Bilifractor</taxon>
    </lineage>
</organism>
<name>A0A7X2P6Y1_9FIRM</name>
<comment type="caution">
    <text evidence="1">The sequence shown here is derived from an EMBL/GenBank/DDBJ whole genome shotgun (WGS) entry which is preliminary data.</text>
</comment>
<dbReference type="RefSeq" id="WP_154456979.1">
    <property type="nucleotide sequence ID" value="NZ_VUMV01000001.1"/>
</dbReference>
<dbReference type="AlphaFoldDB" id="A0A7X2P6Y1"/>
<reference evidence="1 2" key="1">
    <citation type="submission" date="2019-08" db="EMBL/GenBank/DDBJ databases">
        <title>In-depth cultivation of the pig gut microbiome towards novel bacterial diversity and tailored functional studies.</title>
        <authorList>
            <person name="Wylensek D."/>
            <person name="Hitch T.C.A."/>
            <person name="Clavel T."/>
        </authorList>
    </citation>
    <scope>NUCLEOTIDE SEQUENCE [LARGE SCALE GENOMIC DNA]</scope>
    <source>
        <strain evidence="1 2">Oil+RF-744-WCA-WT-13</strain>
    </source>
</reference>
<sequence length="75" mass="8988">MKEYETVWEIFNKCPNNQMRDVFIEEIQCEDPEAYIRQKFADKVLQYDKTVQPDGTIVFDIVTSGIKQRYTFTEI</sequence>
<evidence type="ECO:0000313" key="2">
    <source>
        <dbReference type="Proteomes" id="UP000466864"/>
    </source>
</evidence>